<gene>
    <name evidence="2" type="ORF">SAMN04487775_10763</name>
</gene>
<dbReference type="AlphaFoldDB" id="A0A1I3LLL7"/>
<name>A0A1I3LLL7_9SPIR</name>
<sequence>MINQSTIELLRAMKLPAMANELEKQLQDSVTYSKLGFEDRLGLLVDCEWSKRQQNKLNHLIRSARFSDPNASIEAIEYYEDRKLDKAEMIRFATCDYIVRGHHIILKGASGNGKTFLACALGNAACRKFHSVRYVRMPELLDELAVARSANETRKVLKAYKKIDLLIIDEWLIRKLTPAESLEVLELVDARAKKSIIFCTQYENEGWYARINASEESEATVSDAIMDRIVHNAFTVSIEGKISMRERHGINFSEKTDSAFGGTDVVF</sequence>
<dbReference type="Gene3D" id="3.40.50.300">
    <property type="entry name" value="P-loop containing nucleotide triphosphate hydrolases"/>
    <property type="match status" value="1"/>
</dbReference>
<feature type="domain" description="IstB-like ATP-binding" evidence="1">
    <location>
        <begin position="10"/>
        <end position="248"/>
    </location>
</feature>
<dbReference type="InterPro" id="IPR027417">
    <property type="entry name" value="P-loop_NTPase"/>
</dbReference>
<dbReference type="EMBL" id="FORI01000007">
    <property type="protein sequence ID" value="SFI85612.1"/>
    <property type="molecule type" value="Genomic_DNA"/>
</dbReference>
<proteinExistence type="predicted"/>
<dbReference type="OrthoDB" id="361745at2"/>
<dbReference type="PANTHER" id="PTHR30050:SF4">
    <property type="entry name" value="ATP-BINDING PROTEIN RV3427C IN INSERTION SEQUENCE-RELATED"/>
    <property type="match status" value="1"/>
</dbReference>
<dbReference type="Pfam" id="PF01695">
    <property type="entry name" value="IstB_IS21"/>
    <property type="match status" value="1"/>
</dbReference>
<reference evidence="3" key="1">
    <citation type="submission" date="2016-10" db="EMBL/GenBank/DDBJ databases">
        <authorList>
            <person name="Varghese N."/>
            <person name="Submissions S."/>
        </authorList>
    </citation>
    <scope>NUCLEOTIDE SEQUENCE [LARGE SCALE GENOMIC DNA]</scope>
    <source>
        <strain evidence="3">XBD1002</strain>
    </source>
</reference>
<dbReference type="PANTHER" id="PTHR30050">
    <property type="entry name" value="CHROMOSOMAL REPLICATION INITIATOR PROTEIN DNAA"/>
    <property type="match status" value="1"/>
</dbReference>
<dbReference type="Proteomes" id="UP000182737">
    <property type="component" value="Unassembled WGS sequence"/>
</dbReference>
<organism evidence="2 3">
    <name type="scientific">Treponema bryantii</name>
    <dbReference type="NCBI Taxonomy" id="163"/>
    <lineage>
        <taxon>Bacteria</taxon>
        <taxon>Pseudomonadati</taxon>
        <taxon>Spirochaetota</taxon>
        <taxon>Spirochaetia</taxon>
        <taxon>Spirochaetales</taxon>
        <taxon>Treponemataceae</taxon>
        <taxon>Treponema</taxon>
    </lineage>
</organism>
<dbReference type="GO" id="GO:0005524">
    <property type="term" value="F:ATP binding"/>
    <property type="evidence" value="ECO:0007669"/>
    <property type="project" value="InterPro"/>
</dbReference>
<dbReference type="InterPro" id="IPR002611">
    <property type="entry name" value="IstB_ATP-bd"/>
</dbReference>
<evidence type="ECO:0000313" key="2">
    <source>
        <dbReference type="EMBL" id="SFI85612.1"/>
    </source>
</evidence>
<dbReference type="GO" id="GO:0006260">
    <property type="term" value="P:DNA replication"/>
    <property type="evidence" value="ECO:0007669"/>
    <property type="project" value="TreeGrafter"/>
</dbReference>
<evidence type="ECO:0000313" key="3">
    <source>
        <dbReference type="Proteomes" id="UP000182737"/>
    </source>
</evidence>
<dbReference type="SUPFAM" id="SSF52540">
    <property type="entry name" value="P-loop containing nucleoside triphosphate hydrolases"/>
    <property type="match status" value="1"/>
</dbReference>
<protein>
    <submittedName>
        <fullName evidence="2">DNA replication protein DnaC</fullName>
    </submittedName>
</protein>
<evidence type="ECO:0000259" key="1">
    <source>
        <dbReference type="Pfam" id="PF01695"/>
    </source>
</evidence>
<dbReference type="PIRSF" id="PIRSF003073">
    <property type="entry name" value="DNAC_TnpB_IstB"/>
    <property type="match status" value="1"/>
</dbReference>
<dbReference type="CDD" id="cd00009">
    <property type="entry name" value="AAA"/>
    <property type="match status" value="1"/>
</dbReference>
<dbReference type="InterPro" id="IPR028350">
    <property type="entry name" value="DNAC/IstB-like"/>
</dbReference>
<dbReference type="RefSeq" id="WP_074932261.1">
    <property type="nucleotide sequence ID" value="NZ_FORI01000007.1"/>
</dbReference>
<accession>A0A1I3LLL7</accession>
<keyword evidence="3" id="KW-1185">Reference proteome</keyword>